<keyword evidence="2" id="KW-1185">Reference proteome</keyword>
<accession>A0A4C1UPF8</accession>
<evidence type="ECO:0008006" key="3">
    <source>
        <dbReference type="Google" id="ProtNLM"/>
    </source>
</evidence>
<gene>
    <name evidence="1" type="ORF">EVAR_11775_1</name>
</gene>
<dbReference type="AlphaFoldDB" id="A0A4C1UPF8"/>
<dbReference type="SUPFAM" id="SSF56219">
    <property type="entry name" value="DNase I-like"/>
    <property type="match status" value="1"/>
</dbReference>
<evidence type="ECO:0000313" key="2">
    <source>
        <dbReference type="Proteomes" id="UP000299102"/>
    </source>
</evidence>
<proteinExistence type="predicted"/>
<dbReference type="EMBL" id="BGZK01000205">
    <property type="protein sequence ID" value="GBP28315.1"/>
    <property type="molecule type" value="Genomic_DNA"/>
</dbReference>
<dbReference type="Proteomes" id="UP000299102">
    <property type="component" value="Unassembled WGS sequence"/>
</dbReference>
<reference evidence="1 2" key="1">
    <citation type="journal article" date="2019" name="Commun. Biol.">
        <title>The bagworm genome reveals a unique fibroin gene that provides high tensile strength.</title>
        <authorList>
            <person name="Kono N."/>
            <person name="Nakamura H."/>
            <person name="Ohtoshi R."/>
            <person name="Tomita M."/>
            <person name="Numata K."/>
            <person name="Arakawa K."/>
        </authorList>
    </citation>
    <scope>NUCLEOTIDE SEQUENCE [LARGE SCALE GENOMIC DNA]</scope>
</reference>
<name>A0A4C1UPF8_EUMVA</name>
<evidence type="ECO:0000313" key="1">
    <source>
        <dbReference type="EMBL" id="GBP28315.1"/>
    </source>
</evidence>
<comment type="caution">
    <text evidence="1">The sequence shown here is derived from an EMBL/GenBank/DDBJ whole genome shotgun (WGS) entry which is preliminary data.</text>
</comment>
<dbReference type="Gene3D" id="3.60.10.10">
    <property type="entry name" value="Endonuclease/exonuclease/phosphatase"/>
    <property type="match status" value="1"/>
</dbReference>
<sequence>MRRVGEAIKEHSEYIIYNKGEMGGQRGVGFMVKIHLKNYIQDFLRVTDGISTLNMKIPNYKKRWTVIQVYAPTEQANKSEHELFYSKLSQTIITHSNNTIILIVDFNAQEPNKMKMNMCWANLVMGKGVRMEKDW</sequence>
<dbReference type="OrthoDB" id="410104at2759"/>
<dbReference type="InterPro" id="IPR036691">
    <property type="entry name" value="Endo/exonu/phosph_ase_sf"/>
</dbReference>
<organism evidence="1 2">
    <name type="scientific">Eumeta variegata</name>
    <name type="common">Bagworm moth</name>
    <name type="synonym">Eumeta japonica</name>
    <dbReference type="NCBI Taxonomy" id="151549"/>
    <lineage>
        <taxon>Eukaryota</taxon>
        <taxon>Metazoa</taxon>
        <taxon>Ecdysozoa</taxon>
        <taxon>Arthropoda</taxon>
        <taxon>Hexapoda</taxon>
        <taxon>Insecta</taxon>
        <taxon>Pterygota</taxon>
        <taxon>Neoptera</taxon>
        <taxon>Endopterygota</taxon>
        <taxon>Lepidoptera</taxon>
        <taxon>Glossata</taxon>
        <taxon>Ditrysia</taxon>
        <taxon>Tineoidea</taxon>
        <taxon>Psychidae</taxon>
        <taxon>Oiketicinae</taxon>
        <taxon>Eumeta</taxon>
    </lineage>
</organism>
<protein>
    <recommendedName>
        <fullName evidence="3">Craniofacial development protein 2</fullName>
    </recommendedName>
</protein>